<dbReference type="Pfam" id="PF11148">
    <property type="entry name" value="DUF2922"/>
    <property type="match status" value="1"/>
</dbReference>
<dbReference type="AlphaFoldDB" id="A0A6I2U9L7"/>
<protein>
    <submittedName>
        <fullName evidence="1">DUF2922 domain-containing protein</fullName>
    </submittedName>
</protein>
<evidence type="ECO:0000313" key="1">
    <source>
        <dbReference type="EMBL" id="MSU08148.1"/>
    </source>
</evidence>
<gene>
    <name evidence="1" type="ORF">FYJ84_03965</name>
</gene>
<dbReference type="EMBL" id="VUNR01000005">
    <property type="protein sequence ID" value="MSU08148.1"/>
    <property type="molecule type" value="Genomic_DNA"/>
</dbReference>
<evidence type="ECO:0000313" key="2">
    <source>
        <dbReference type="Proteomes" id="UP000433181"/>
    </source>
</evidence>
<comment type="caution">
    <text evidence="1">The sequence shown here is derived from an EMBL/GenBank/DDBJ whole genome shotgun (WGS) entry which is preliminary data.</text>
</comment>
<organism evidence="1 2">
    <name type="scientific">Anaerovibrio slackiae</name>
    <dbReference type="NCBI Taxonomy" id="2652309"/>
    <lineage>
        <taxon>Bacteria</taxon>
        <taxon>Bacillati</taxon>
        <taxon>Bacillota</taxon>
        <taxon>Negativicutes</taxon>
        <taxon>Selenomonadales</taxon>
        <taxon>Selenomonadaceae</taxon>
        <taxon>Anaerovibrio</taxon>
    </lineage>
</organism>
<proteinExistence type="predicted"/>
<name>A0A6I2U9L7_9FIRM</name>
<dbReference type="Proteomes" id="UP000433181">
    <property type="component" value="Unassembled WGS sequence"/>
</dbReference>
<dbReference type="InterPro" id="IPR021321">
    <property type="entry name" value="DUF2922"/>
</dbReference>
<reference evidence="1 2" key="1">
    <citation type="submission" date="2019-08" db="EMBL/GenBank/DDBJ databases">
        <title>In-depth cultivation of the pig gut microbiome towards novel bacterial diversity and tailored functional studies.</title>
        <authorList>
            <person name="Wylensek D."/>
            <person name="Hitch T.C.A."/>
            <person name="Clavel T."/>
        </authorList>
    </citation>
    <scope>NUCLEOTIDE SEQUENCE [LARGE SCALE GENOMIC DNA]</scope>
    <source>
        <strain evidence="1 2">WCA-693-APC-5D-A</strain>
    </source>
</reference>
<sequence length="79" mass="8892">MERRIYMAKKLNMVFTRGEDGTKTISLADPKDGITASQVKGVMQNIIDKDVFQFETGSPIDGIKRAYIRETIITELPEA</sequence>
<keyword evidence="2" id="KW-1185">Reference proteome</keyword>
<accession>A0A6I2U9L7</accession>